<dbReference type="InterPro" id="IPR031691">
    <property type="entry name" value="LIAS_N"/>
</dbReference>
<dbReference type="EMBL" id="UINC01001359">
    <property type="protein sequence ID" value="SUZ78566.1"/>
    <property type="molecule type" value="Genomic_DNA"/>
</dbReference>
<dbReference type="EC" id="2.8.1.8" evidence="3"/>
<dbReference type="PROSITE" id="PS51918">
    <property type="entry name" value="RADICAL_SAM"/>
    <property type="match status" value="1"/>
</dbReference>
<dbReference type="InterPro" id="IPR003698">
    <property type="entry name" value="Lipoyl_synth"/>
</dbReference>
<dbReference type="InterPro" id="IPR007197">
    <property type="entry name" value="rSAM"/>
</dbReference>
<dbReference type="InterPro" id="IPR058240">
    <property type="entry name" value="rSAM_sf"/>
</dbReference>
<accession>A0A381QGZ1</accession>
<evidence type="ECO:0000259" key="12">
    <source>
        <dbReference type="PROSITE" id="PS51918"/>
    </source>
</evidence>
<dbReference type="GO" id="GO:0046872">
    <property type="term" value="F:metal ion binding"/>
    <property type="evidence" value="ECO:0007669"/>
    <property type="project" value="UniProtKB-KW"/>
</dbReference>
<evidence type="ECO:0000256" key="11">
    <source>
        <dbReference type="SAM" id="MobiDB-lite"/>
    </source>
</evidence>
<evidence type="ECO:0000256" key="4">
    <source>
        <dbReference type="ARBA" id="ARBA00022485"/>
    </source>
</evidence>
<evidence type="ECO:0000256" key="5">
    <source>
        <dbReference type="ARBA" id="ARBA00022679"/>
    </source>
</evidence>
<dbReference type="SUPFAM" id="SSF102114">
    <property type="entry name" value="Radical SAM enzymes"/>
    <property type="match status" value="1"/>
</dbReference>
<feature type="region of interest" description="Disordered" evidence="11">
    <location>
        <begin position="1"/>
        <end position="46"/>
    </location>
</feature>
<sequence length="364" mass="39727">MSSLHPSIPMDRRLPTIDAGDMLHGGCGGASRGSSRERRKAMRRRLPSWFRTSLPTGIAQIRYNETKSNVHEHGLHTVCEEAMCPNVHDCWGRGTATFMIAGEVCTRGCRFCAVGTDKIPPPLDADEPAELAEAIGRMGLSHAVITVVNRDDLADGGAGHYRNCINAVYEHSPGVGLELLCSDLDGNLEALATLLEALPLRVFAHNVECVPRLDSVVRDPRASFDRSLQVLTEAKRLRPDLLIKTSIMVGLGESDEEVVEAMQRLRGAGVDMITLGQYLQPSYKHLTVDRFPEPGKFADWDRMARNLGFRAVASGPLVRSSYRAGLLWEEAVGGEPVVTRESTGSAVSHLIGSDFQVKAQSQMS</sequence>
<dbReference type="SFLD" id="SFLDG01058">
    <property type="entry name" value="lipoyl_synthase_like"/>
    <property type="match status" value="1"/>
</dbReference>
<dbReference type="AlphaFoldDB" id="A0A381QGZ1"/>
<dbReference type="CDD" id="cd01335">
    <property type="entry name" value="Radical_SAM"/>
    <property type="match status" value="1"/>
</dbReference>
<evidence type="ECO:0000256" key="6">
    <source>
        <dbReference type="ARBA" id="ARBA00022691"/>
    </source>
</evidence>
<evidence type="ECO:0000313" key="13">
    <source>
        <dbReference type="EMBL" id="SUZ78566.1"/>
    </source>
</evidence>
<comment type="catalytic activity">
    <reaction evidence="10">
        <text>[[Fe-S] cluster scaffold protein carrying a second [4Fe-4S](2+) cluster] + N(6)-octanoyl-L-lysyl-[protein] + 2 oxidized [2Fe-2S]-[ferredoxin] + 2 S-adenosyl-L-methionine + 4 H(+) = [[Fe-S] cluster scaffold protein] + N(6)-[(R)-dihydrolipoyl]-L-lysyl-[protein] + 4 Fe(3+) + 2 hydrogen sulfide + 2 5'-deoxyadenosine + 2 L-methionine + 2 reduced [2Fe-2S]-[ferredoxin]</text>
        <dbReference type="Rhea" id="RHEA:16585"/>
        <dbReference type="Rhea" id="RHEA-COMP:9928"/>
        <dbReference type="Rhea" id="RHEA-COMP:10000"/>
        <dbReference type="Rhea" id="RHEA-COMP:10001"/>
        <dbReference type="Rhea" id="RHEA-COMP:10475"/>
        <dbReference type="Rhea" id="RHEA-COMP:14568"/>
        <dbReference type="Rhea" id="RHEA-COMP:14569"/>
        <dbReference type="ChEBI" id="CHEBI:15378"/>
        <dbReference type="ChEBI" id="CHEBI:17319"/>
        <dbReference type="ChEBI" id="CHEBI:29034"/>
        <dbReference type="ChEBI" id="CHEBI:29919"/>
        <dbReference type="ChEBI" id="CHEBI:33722"/>
        <dbReference type="ChEBI" id="CHEBI:33737"/>
        <dbReference type="ChEBI" id="CHEBI:33738"/>
        <dbReference type="ChEBI" id="CHEBI:57844"/>
        <dbReference type="ChEBI" id="CHEBI:59789"/>
        <dbReference type="ChEBI" id="CHEBI:78809"/>
        <dbReference type="ChEBI" id="CHEBI:83100"/>
        <dbReference type="EC" id="2.8.1.8"/>
    </reaction>
</comment>
<name>A0A381QGZ1_9ZZZZ</name>
<dbReference type="InterPro" id="IPR006638">
    <property type="entry name" value="Elp3/MiaA/NifB-like_rSAM"/>
</dbReference>
<dbReference type="HAMAP" id="MF_00206">
    <property type="entry name" value="Lipoyl_synth"/>
    <property type="match status" value="1"/>
</dbReference>
<evidence type="ECO:0000256" key="1">
    <source>
        <dbReference type="ARBA" id="ARBA00001966"/>
    </source>
</evidence>
<dbReference type="Pfam" id="PF04055">
    <property type="entry name" value="Radical_SAM"/>
    <property type="match status" value="1"/>
</dbReference>
<keyword evidence="6" id="KW-0949">S-adenosyl-L-methionine</keyword>
<dbReference type="GO" id="GO:0051539">
    <property type="term" value="F:4 iron, 4 sulfur cluster binding"/>
    <property type="evidence" value="ECO:0007669"/>
    <property type="project" value="UniProtKB-KW"/>
</dbReference>
<evidence type="ECO:0000256" key="3">
    <source>
        <dbReference type="ARBA" id="ARBA00012237"/>
    </source>
</evidence>
<dbReference type="NCBIfam" id="TIGR00510">
    <property type="entry name" value="lipA"/>
    <property type="match status" value="1"/>
</dbReference>
<dbReference type="SMART" id="SM00729">
    <property type="entry name" value="Elp3"/>
    <property type="match status" value="1"/>
</dbReference>
<keyword evidence="9" id="KW-0411">Iron-sulfur</keyword>
<dbReference type="NCBIfam" id="NF009544">
    <property type="entry name" value="PRK12928.1"/>
    <property type="match status" value="1"/>
</dbReference>
<dbReference type="GO" id="GO:0016992">
    <property type="term" value="F:lipoate synthase activity"/>
    <property type="evidence" value="ECO:0007669"/>
    <property type="project" value="UniProtKB-EC"/>
</dbReference>
<evidence type="ECO:0000256" key="2">
    <source>
        <dbReference type="ARBA" id="ARBA00004173"/>
    </source>
</evidence>
<dbReference type="GO" id="GO:0005739">
    <property type="term" value="C:mitochondrion"/>
    <property type="evidence" value="ECO:0007669"/>
    <property type="project" value="UniProtKB-SubCell"/>
</dbReference>
<evidence type="ECO:0000256" key="8">
    <source>
        <dbReference type="ARBA" id="ARBA00023004"/>
    </source>
</evidence>
<feature type="compositionally biased region" description="Basic residues" evidence="11">
    <location>
        <begin position="37"/>
        <end position="46"/>
    </location>
</feature>
<comment type="cofactor">
    <cofactor evidence="1">
        <name>[4Fe-4S] cluster</name>
        <dbReference type="ChEBI" id="CHEBI:49883"/>
    </cofactor>
</comment>
<dbReference type="InterPro" id="IPR013785">
    <property type="entry name" value="Aldolase_TIM"/>
</dbReference>
<evidence type="ECO:0000256" key="10">
    <source>
        <dbReference type="ARBA" id="ARBA00047326"/>
    </source>
</evidence>
<organism evidence="13">
    <name type="scientific">marine metagenome</name>
    <dbReference type="NCBI Taxonomy" id="408172"/>
    <lineage>
        <taxon>unclassified sequences</taxon>
        <taxon>metagenomes</taxon>
        <taxon>ecological metagenomes</taxon>
    </lineage>
</organism>
<keyword evidence="4" id="KW-0004">4Fe-4S</keyword>
<dbReference type="PANTHER" id="PTHR10949">
    <property type="entry name" value="LIPOYL SYNTHASE"/>
    <property type="match status" value="1"/>
</dbReference>
<dbReference type="SFLD" id="SFLDF00271">
    <property type="entry name" value="lipoyl_synthase"/>
    <property type="match status" value="1"/>
</dbReference>
<keyword evidence="8" id="KW-0408">Iron</keyword>
<evidence type="ECO:0000256" key="7">
    <source>
        <dbReference type="ARBA" id="ARBA00022723"/>
    </source>
</evidence>
<gene>
    <name evidence="13" type="ORF">METZ01_LOCUS31420</name>
</gene>
<protein>
    <recommendedName>
        <fullName evidence="3">lipoyl synthase</fullName>
        <ecNumber evidence="3">2.8.1.8</ecNumber>
    </recommendedName>
</protein>
<dbReference type="SFLD" id="SFLDS00029">
    <property type="entry name" value="Radical_SAM"/>
    <property type="match status" value="1"/>
</dbReference>
<feature type="domain" description="Radical SAM core" evidence="12">
    <location>
        <begin position="91"/>
        <end position="310"/>
    </location>
</feature>
<dbReference type="Pfam" id="PF16881">
    <property type="entry name" value="LIAS_N"/>
    <property type="match status" value="1"/>
</dbReference>
<keyword evidence="7" id="KW-0479">Metal-binding</keyword>
<reference evidence="13" key="1">
    <citation type="submission" date="2018-05" db="EMBL/GenBank/DDBJ databases">
        <authorList>
            <person name="Lanie J.A."/>
            <person name="Ng W.-L."/>
            <person name="Kazmierczak K.M."/>
            <person name="Andrzejewski T.M."/>
            <person name="Davidsen T.M."/>
            <person name="Wayne K.J."/>
            <person name="Tettelin H."/>
            <person name="Glass J.I."/>
            <person name="Rusch D."/>
            <person name="Podicherti R."/>
            <person name="Tsui H.-C.T."/>
            <person name="Winkler M.E."/>
        </authorList>
    </citation>
    <scope>NUCLEOTIDE SEQUENCE</scope>
</reference>
<dbReference type="NCBIfam" id="NF004019">
    <property type="entry name" value="PRK05481.1"/>
    <property type="match status" value="1"/>
</dbReference>
<comment type="subcellular location">
    <subcellularLocation>
        <location evidence="2">Mitochondrion</location>
    </subcellularLocation>
</comment>
<proteinExistence type="inferred from homology"/>
<dbReference type="PANTHER" id="PTHR10949:SF0">
    <property type="entry name" value="LIPOYL SYNTHASE, MITOCHONDRIAL"/>
    <property type="match status" value="1"/>
</dbReference>
<dbReference type="PIRSF" id="PIRSF005963">
    <property type="entry name" value="Lipoyl_synth"/>
    <property type="match status" value="1"/>
</dbReference>
<keyword evidence="5" id="KW-0808">Transferase</keyword>
<dbReference type="Gene3D" id="3.20.20.70">
    <property type="entry name" value="Aldolase class I"/>
    <property type="match status" value="1"/>
</dbReference>
<evidence type="ECO:0000256" key="9">
    <source>
        <dbReference type="ARBA" id="ARBA00023014"/>
    </source>
</evidence>